<dbReference type="Pfam" id="PF05751">
    <property type="entry name" value="FixH"/>
    <property type="match status" value="1"/>
</dbReference>
<gene>
    <name evidence="2" type="ORF">QNI16_02515</name>
</gene>
<keyword evidence="1" id="KW-0472">Membrane</keyword>
<accession>A0AAE3QI89</accession>
<evidence type="ECO:0000313" key="3">
    <source>
        <dbReference type="Proteomes" id="UP001241110"/>
    </source>
</evidence>
<keyword evidence="1" id="KW-0812">Transmembrane</keyword>
<dbReference type="AlphaFoldDB" id="A0AAE3QI89"/>
<feature type="transmembrane region" description="Helical" evidence="1">
    <location>
        <begin position="6"/>
        <end position="26"/>
    </location>
</feature>
<organism evidence="2 3">
    <name type="scientific">Xanthocytophaga flava</name>
    <dbReference type="NCBI Taxonomy" id="3048013"/>
    <lineage>
        <taxon>Bacteria</taxon>
        <taxon>Pseudomonadati</taxon>
        <taxon>Bacteroidota</taxon>
        <taxon>Cytophagia</taxon>
        <taxon>Cytophagales</taxon>
        <taxon>Rhodocytophagaceae</taxon>
        <taxon>Xanthocytophaga</taxon>
    </lineage>
</organism>
<reference evidence="2" key="1">
    <citation type="submission" date="2023-05" db="EMBL/GenBank/DDBJ databases">
        <authorList>
            <person name="Zhang X."/>
        </authorList>
    </citation>
    <scope>NUCLEOTIDE SEQUENCE</scope>
    <source>
        <strain evidence="2">YF14B1</strain>
    </source>
</reference>
<dbReference type="RefSeq" id="WP_313975432.1">
    <property type="nucleotide sequence ID" value="NZ_JASJOS010000001.1"/>
</dbReference>
<keyword evidence="1" id="KW-1133">Transmembrane helix</keyword>
<protein>
    <submittedName>
        <fullName evidence="2">FixH family protein</fullName>
    </submittedName>
</protein>
<comment type="caution">
    <text evidence="2">The sequence shown here is derived from an EMBL/GenBank/DDBJ whole genome shotgun (WGS) entry which is preliminary data.</text>
</comment>
<sequence length="144" mass="16553">MNWGKGIIITVASFMAFILGLSIYMMSQTPELEEKNYYEKDLVYQQIMTARQNAIELNKPVSFSYQNTNGQVVIAFPIENASLQGSIVFTRPSDASQDSRLPLHPDNHQQVIPVIHLTSGLWRIHIDWTMDGKTYQSQTWEFIK</sequence>
<proteinExistence type="predicted"/>
<evidence type="ECO:0000313" key="2">
    <source>
        <dbReference type="EMBL" id="MDJ1479340.1"/>
    </source>
</evidence>
<evidence type="ECO:0000256" key="1">
    <source>
        <dbReference type="SAM" id="Phobius"/>
    </source>
</evidence>
<dbReference type="Proteomes" id="UP001241110">
    <property type="component" value="Unassembled WGS sequence"/>
</dbReference>
<dbReference type="EMBL" id="JASJOS010000001">
    <property type="protein sequence ID" value="MDJ1479340.1"/>
    <property type="molecule type" value="Genomic_DNA"/>
</dbReference>
<dbReference type="InterPro" id="IPR008620">
    <property type="entry name" value="FixH"/>
</dbReference>
<name>A0AAE3QI89_9BACT</name>